<dbReference type="AlphaFoldDB" id="A0ABD7JJD5"/>
<name>A0ABD7JJD5_KLEPN</name>
<evidence type="ECO:0000313" key="2">
    <source>
        <dbReference type="Proteomes" id="UP000275975"/>
    </source>
</evidence>
<dbReference type="Proteomes" id="UP000275975">
    <property type="component" value="Unassembled WGS sequence"/>
</dbReference>
<reference evidence="1 2" key="1">
    <citation type="journal article" date="2019" name="Antimicrob. Agents Chemother.">
        <title>Applying Rapid Whole Genome Sequencing to Predict Phenotypic Antimicrobial Susceptibility Testing Results Among Carbapenem-Resistant Klebsiella pneumoniae Clinical Isolates.</title>
        <authorList>
            <person name="Tamma P.D."/>
            <person name="Fan Y."/>
            <person name="Bergman Y."/>
            <person name="Pertea G."/>
            <person name="Kazmi A."/>
            <person name="Lewis S."/>
            <person name="Carroll K.C."/>
            <person name="Schatz M.C."/>
            <person name="Timp W."/>
            <person name="Simner P.J."/>
        </authorList>
    </citation>
    <scope>NUCLEOTIDE SEQUENCE [LARGE SCALE GENOMIC DNA]</scope>
    <source>
        <strain evidence="1 2">KLPN_104</strain>
    </source>
</reference>
<proteinExistence type="predicted"/>
<dbReference type="EMBL" id="RDAM01000001">
    <property type="protein sequence ID" value="RRF09015.1"/>
    <property type="molecule type" value="Genomic_DNA"/>
</dbReference>
<comment type="caution">
    <text evidence="1">The sequence shown here is derived from an EMBL/GenBank/DDBJ whole genome shotgun (WGS) entry which is preliminary data.</text>
</comment>
<evidence type="ECO:0000313" key="1">
    <source>
        <dbReference type="EMBL" id="RRF09015.1"/>
    </source>
</evidence>
<gene>
    <name evidence="1" type="ORF">EAO17_23975</name>
</gene>
<accession>A0ABD7JJD5</accession>
<sequence>MAEPEEEVTITYSAIRLESLDATTRLASVYYSISIDNASAIGYGYANFTYEDLGNILAEAEAWLQASFDVVALNPLPGS</sequence>
<organism evidence="1 2">
    <name type="scientific">Klebsiella pneumoniae</name>
    <dbReference type="NCBI Taxonomy" id="573"/>
    <lineage>
        <taxon>Bacteria</taxon>
        <taxon>Pseudomonadati</taxon>
        <taxon>Pseudomonadota</taxon>
        <taxon>Gammaproteobacteria</taxon>
        <taxon>Enterobacterales</taxon>
        <taxon>Enterobacteriaceae</taxon>
        <taxon>Klebsiella/Raoultella group</taxon>
        <taxon>Klebsiella</taxon>
        <taxon>Klebsiella pneumoniae complex</taxon>
    </lineage>
</organism>
<protein>
    <submittedName>
        <fullName evidence="1">Uncharacterized protein</fullName>
    </submittedName>
</protein>